<dbReference type="InterPro" id="IPR045584">
    <property type="entry name" value="Pilin-like"/>
</dbReference>
<evidence type="ECO:0000313" key="2">
    <source>
        <dbReference type="EMBL" id="XBS91233.1"/>
    </source>
</evidence>
<dbReference type="Pfam" id="PF07963">
    <property type="entry name" value="N_methyl"/>
    <property type="match status" value="1"/>
</dbReference>
<name>A0AAU7QRM8_9GAMM</name>
<evidence type="ECO:0000256" key="1">
    <source>
        <dbReference type="SAM" id="Phobius"/>
    </source>
</evidence>
<keyword evidence="1" id="KW-0472">Membrane</keyword>
<dbReference type="SUPFAM" id="SSF54523">
    <property type="entry name" value="Pili subunits"/>
    <property type="match status" value="1"/>
</dbReference>
<sequence length="339" mass="35656">MSRRPAFRRPAVAAQGFTLIELMVAMLLGLIVIGGVVSVFIANQRTYRTNQALGDVQDGSRTAFEMMARDIRDAGLNGCNNNGRVANVLNARPGGTATAKWWANWGNALIGYDHSQTDVAVANGTAEKARVNGTDSLMLLRAEGSGVTVKLNTEPAATFTINESSSDLQAGDVIMVCDPDHAALVQITSLAGGTITHAASGSPGNCSTDLSFPTVCTSTSSYVFTPNAQISKLAAVDWYVGVNPLGGSSLYRIGLENVAGVPTPKAQEMVRDVTGMTLTYHQSGNATFVPASTAGINWALVDAVRVTLTLESVDKKSGTDAKPISRTFTATTTIRNRVI</sequence>
<protein>
    <submittedName>
        <fullName evidence="2">Prepilin-type N-terminal cleavage/methylation domain-containing protein</fullName>
    </submittedName>
</protein>
<dbReference type="PROSITE" id="PS00409">
    <property type="entry name" value="PROKAR_NTER_METHYL"/>
    <property type="match status" value="1"/>
</dbReference>
<dbReference type="NCBIfam" id="TIGR02532">
    <property type="entry name" value="IV_pilin_GFxxxE"/>
    <property type="match status" value="1"/>
</dbReference>
<organism evidence="2">
    <name type="scientific">Rhodanobacter sp. IGA1.0</name>
    <dbReference type="NCBI Taxonomy" id="3158582"/>
    <lineage>
        <taxon>Bacteria</taxon>
        <taxon>Pseudomonadati</taxon>
        <taxon>Pseudomonadota</taxon>
        <taxon>Gammaproteobacteria</taxon>
        <taxon>Lysobacterales</taxon>
        <taxon>Rhodanobacteraceae</taxon>
        <taxon>Rhodanobacter</taxon>
    </lineage>
</organism>
<keyword evidence="1" id="KW-1133">Transmembrane helix</keyword>
<keyword evidence="1" id="KW-0812">Transmembrane</keyword>
<proteinExistence type="predicted"/>
<dbReference type="AlphaFoldDB" id="A0AAU7QRM8"/>
<dbReference type="InterPro" id="IPR012902">
    <property type="entry name" value="N_methyl_site"/>
</dbReference>
<feature type="transmembrane region" description="Helical" evidence="1">
    <location>
        <begin position="12"/>
        <end position="41"/>
    </location>
</feature>
<reference evidence="2" key="1">
    <citation type="submission" date="2024-06" db="EMBL/GenBank/DDBJ databases">
        <authorList>
            <person name="Sun Y."/>
        </authorList>
    </citation>
    <scope>NUCLEOTIDE SEQUENCE</scope>
    <source>
        <strain evidence="2">IGA1.0</strain>
    </source>
</reference>
<dbReference type="EMBL" id="CP157948">
    <property type="protein sequence ID" value="XBS91233.1"/>
    <property type="molecule type" value="Genomic_DNA"/>
</dbReference>
<gene>
    <name evidence="2" type="ORF">ABNK63_06235</name>
</gene>
<accession>A0AAU7QRM8</accession>
<dbReference type="RefSeq" id="WP_350016970.1">
    <property type="nucleotide sequence ID" value="NZ_CP157948.1"/>
</dbReference>